<dbReference type="AlphaFoldDB" id="A0A5N5DLQ5"/>
<dbReference type="GO" id="GO:0005811">
    <property type="term" value="C:lipid droplet"/>
    <property type="evidence" value="ECO:0007669"/>
    <property type="project" value="TreeGrafter"/>
</dbReference>
<evidence type="ECO:0000313" key="4">
    <source>
        <dbReference type="Proteomes" id="UP000325902"/>
    </source>
</evidence>
<dbReference type="PANTHER" id="PTHR12286:SF5">
    <property type="entry name" value="SACCHAROPINE DEHYDROGENASE-LIKE OXIDOREDUCTASE"/>
    <property type="match status" value="1"/>
</dbReference>
<dbReference type="Gene3D" id="3.40.50.720">
    <property type="entry name" value="NAD(P)-binding Rossmann-like Domain"/>
    <property type="match status" value="1"/>
</dbReference>
<dbReference type="Proteomes" id="UP000325902">
    <property type="component" value="Unassembled WGS sequence"/>
</dbReference>
<dbReference type="OrthoDB" id="10268090at2759"/>
<evidence type="ECO:0000313" key="3">
    <source>
        <dbReference type="EMBL" id="KAB2578846.1"/>
    </source>
</evidence>
<accession>A0A5N5DLQ5</accession>
<dbReference type="Pfam" id="PF03435">
    <property type="entry name" value="Sacchrp_dh_NADP"/>
    <property type="match status" value="1"/>
</dbReference>
<protein>
    <submittedName>
        <fullName evidence="3">Trans-acting enoyl reductase</fullName>
    </submittedName>
</protein>
<dbReference type="PANTHER" id="PTHR12286">
    <property type="entry name" value="SACCHAROPINE DEHYDROGENASE-LIKE OXIDOREDUCTASE"/>
    <property type="match status" value="1"/>
</dbReference>
<comment type="similarity">
    <text evidence="1">Belongs to the saccharopine dehydrogenase family.</text>
</comment>
<gene>
    <name evidence="3" type="ORF">DBV05_g2627</name>
</gene>
<dbReference type="InterPro" id="IPR005097">
    <property type="entry name" value="Sacchrp_dh_NADP-bd"/>
</dbReference>
<evidence type="ECO:0000259" key="2">
    <source>
        <dbReference type="Pfam" id="PF03435"/>
    </source>
</evidence>
<proteinExistence type="inferred from homology"/>
<keyword evidence="4" id="KW-1185">Reference proteome</keyword>
<evidence type="ECO:0000256" key="1">
    <source>
        <dbReference type="ARBA" id="ARBA00038048"/>
    </source>
</evidence>
<dbReference type="GO" id="GO:0005886">
    <property type="term" value="C:plasma membrane"/>
    <property type="evidence" value="ECO:0007669"/>
    <property type="project" value="TreeGrafter"/>
</dbReference>
<reference evidence="3 4" key="1">
    <citation type="journal article" date="2019" name="Sci. Rep.">
        <title>A multi-omics analysis of the grapevine pathogen Lasiodiplodia theobromae reveals that temperature affects the expression of virulence- and pathogenicity-related genes.</title>
        <authorList>
            <person name="Felix C."/>
            <person name="Meneses R."/>
            <person name="Goncalves M.F.M."/>
            <person name="Tilleman L."/>
            <person name="Duarte A.S."/>
            <person name="Jorrin-Novo J.V."/>
            <person name="Van de Peer Y."/>
            <person name="Deforce D."/>
            <person name="Van Nieuwerburgh F."/>
            <person name="Esteves A.C."/>
            <person name="Alves A."/>
        </authorList>
    </citation>
    <scope>NUCLEOTIDE SEQUENCE [LARGE SCALE GENOMIC DNA]</scope>
    <source>
        <strain evidence="3 4">LA-SOL3</strain>
    </source>
</reference>
<name>A0A5N5DLQ5_9PEZI</name>
<dbReference type="GO" id="GO:0005739">
    <property type="term" value="C:mitochondrion"/>
    <property type="evidence" value="ECO:0007669"/>
    <property type="project" value="TreeGrafter"/>
</dbReference>
<dbReference type="SUPFAM" id="SSF51735">
    <property type="entry name" value="NAD(P)-binding Rossmann-fold domains"/>
    <property type="match status" value="1"/>
</dbReference>
<comment type="caution">
    <text evidence="3">The sequence shown here is derived from an EMBL/GenBank/DDBJ whole genome shotgun (WGS) entry which is preliminary data.</text>
</comment>
<organism evidence="3 4">
    <name type="scientific">Lasiodiplodia theobromae</name>
    <dbReference type="NCBI Taxonomy" id="45133"/>
    <lineage>
        <taxon>Eukaryota</taxon>
        <taxon>Fungi</taxon>
        <taxon>Dikarya</taxon>
        <taxon>Ascomycota</taxon>
        <taxon>Pezizomycotina</taxon>
        <taxon>Dothideomycetes</taxon>
        <taxon>Dothideomycetes incertae sedis</taxon>
        <taxon>Botryosphaeriales</taxon>
        <taxon>Botryosphaeriaceae</taxon>
        <taxon>Lasiodiplodia</taxon>
    </lineage>
</organism>
<feature type="domain" description="Saccharopine dehydrogenase NADP binding" evidence="2">
    <location>
        <begin position="11"/>
        <end position="139"/>
    </location>
</feature>
<dbReference type="InterPro" id="IPR051276">
    <property type="entry name" value="Saccharopine_DH-like_oxidrdct"/>
</dbReference>
<sequence length="411" mass="44572">MSSTSRQYELVLLGATGYTGKLTAEHITTSLPTDLKWAIAGRNEKKLANVAEELKKLNPDRPQPDIKVLELKGEELDNLVQSTRLVISTVGPFMKYGTPVVEACAKRGTHYVDCTGEVPWVHEMINKYHDIAKANGAIMIPQSGVDSVPADIIAYVVATHIRQTLGLGTAEVVDAADLKAKPSGGTLLTGLSLFDHYSLAQIAKSMKPFALSPVQPQSSASSQSLVSRILGVRQDKDLGILTDWIGARVDGAVVHRSWGLLDGGKLYGPRFSFSEHMPTKSTLSGALVHFGMVFGMMLLALPPVRWVAKKLVYQPGDGPEIESTKNDYMYHKAVGTADSSKGERAIAEFRFNGSMYYFTGLAVAEAAMVILRGGETEAKRQGGGILTPATLGDEYVERLKKAKIEIRVQLE</sequence>
<dbReference type="EMBL" id="VCHE01000010">
    <property type="protein sequence ID" value="KAB2578846.1"/>
    <property type="molecule type" value="Genomic_DNA"/>
</dbReference>
<dbReference type="GO" id="GO:0009247">
    <property type="term" value="P:glycolipid biosynthetic process"/>
    <property type="evidence" value="ECO:0007669"/>
    <property type="project" value="TreeGrafter"/>
</dbReference>
<dbReference type="InterPro" id="IPR036291">
    <property type="entry name" value="NAD(P)-bd_dom_sf"/>
</dbReference>